<evidence type="ECO:0000256" key="2">
    <source>
        <dbReference type="ARBA" id="ARBA00012438"/>
    </source>
</evidence>
<comment type="caution">
    <text evidence="11">The sequence shown here is derived from an EMBL/GenBank/DDBJ whole genome shotgun (WGS) entry which is preliminary data.</text>
</comment>
<dbReference type="InterPro" id="IPR011006">
    <property type="entry name" value="CheY-like_superfamily"/>
</dbReference>
<dbReference type="CDD" id="cd06225">
    <property type="entry name" value="HAMP"/>
    <property type="match status" value="3"/>
</dbReference>
<dbReference type="RefSeq" id="XP_056503456.1">
    <property type="nucleotide sequence ID" value="XM_056640962.1"/>
</dbReference>
<evidence type="ECO:0000256" key="4">
    <source>
        <dbReference type="ARBA" id="ARBA00022679"/>
    </source>
</evidence>
<dbReference type="Pfam" id="PF00072">
    <property type="entry name" value="Response_reg"/>
    <property type="match status" value="1"/>
</dbReference>
<reference evidence="11" key="1">
    <citation type="submission" date="2022-11" db="EMBL/GenBank/DDBJ databases">
        <authorList>
            <person name="Petersen C."/>
        </authorList>
    </citation>
    <scope>NUCLEOTIDE SEQUENCE</scope>
    <source>
        <strain evidence="11">IBT 23319</strain>
    </source>
</reference>
<dbReference type="PROSITE" id="PS50109">
    <property type="entry name" value="HIS_KIN"/>
    <property type="match status" value="1"/>
</dbReference>
<dbReference type="AlphaFoldDB" id="A0A9W9P9I5"/>
<dbReference type="SUPFAM" id="SSF52172">
    <property type="entry name" value="CheY-like"/>
    <property type="match status" value="1"/>
</dbReference>
<dbReference type="InterPro" id="IPR036890">
    <property type="entry name" value="HATPase_C_sf"/>
</dbReference>
<feature type="domain" description="HAMP" evidence="10">
    <location>
        <begin position="190"/>
        <end position="242"/>
    </location>
</feature>
<dbReference type="SUPFAM" id="SSF47384">
    <property type="entry name" value="Homodimeric domain of signal transducing histidine kinase"/>
    <property type="match status" value="1"/>
</dbReference>
<accession>A0A9W9P9I5</accession>
<dbReference type="Pfam" id="PF02518">
    <property type="entry name" value="HATPase_c"/>
    <property type="match status" value="1"/>
</dbReference>
<evidence type="ECO:0000256" key="7">
    <source>
        <dbReference type="PROSITE-ProRule" id="PRU00169"/>
    </source>
</evidence>
<dbReference type="PANTHER" id="PTHR45339:SF1">
    <property type="entry name" value="HYBRID SIGNAL TRANSDUCTION HISTIDINE KINASE J"/>
    <property type="match status" value="1"/>
</dbReference>
<evidence type="ECO:0000256" key="3">
    <source>
        <dbReference type="ARBA" id="ARBA00022553"/>
    </source>
</evidence>
<proteinExistence type="predicted"/>
<evidence type="ECO:0000256" key="1">
    <source>
        <dbReference type="ARBA" id="ARBA00000085"/>
    </source>
</evidence>
<dbReference type="GeneID" id="81380129"/>
<sequence>MPHFGVVNLGPAHFANPSPAEFVICNHSGSPPTVVKPEGTGSPAIPLGPPLYTMNALLDPFWSVFVSNDDLLQARAALQHQQSPVISVPRDFLSPIIEELIYLRESHSSVAEIERECSHLRKELRKQAHLNETFRKELSEIGDIITQVAHEDLSQRARMHPLEISSDIATFKQTINTTMDQLQVFSQDISKVAREVRNITAVTTAVAKGDLTHNLQEDCRGEILLLKNIINSMVDQLFEFTFEVSRVAREVGSDGKLGGQAVVHGLEGTWNIVTFTFNRMVSSLTQQVREVAKVMAAIARGDLTVKVTADVKGEILDLKLTINAMVNRLNQYAVQVSRAASEAGTDGMLGGQNQVENVEGHWSNMTDNVNKMAQNHTKQVRQISKVTQAISRGELNTKIEVHAQGEILTLKETINDMGDGLGQLTGEFKNVAKDVGVRGKLRGETNAEGFHGIWRSINEDVNTMADNLTSQVRAFGEVTQAAVSGDFTKLITVSASGDICGLKENINKMISSLRDGVQHNVAAREAAELTNRNKSEFLANMTHEIRTPMNGIIGLSSLSLANSLLSIIDDILDISKIEANHVIIEKMPFSLGSTMFSVFKDLAVKTDEKALTLVYTVDNTVPGYLVGDAYRFTDRGEILITVTRAEDGKYTSDVTVFEFSVLDPGIGIDESKLGLIFDKFQQADRSTTRCFGGTGLELPISKRLVSLMGGDIWVASRMGRGSKFSFTCRMEPAKAPVEFAEQLLPHQSRRILFVDGGHMAEFPVSQILLEFGLEPAVVTEKQFTSGEFQVEWACSFDAILVSTIDTVKKLRSYENFSTIPLVMIGPVVSLSFKPTRELDIRSYITTPCRPIDLWNGILPTLGDRTIHTSLEYTRPLTILLAEDNDVNQKVAVRILKKYNHNVTVVANGLQAVTEIEKHRDDVILMDVQMPVRDGLEATGKIRQYEKVNSLSHTPIVALTAHAMLGDRDKCIQAGMDDYLSKPLNSNLMIRTILKISQ</sequence>
<dbReference type="SMART" id="SM00304">
    <property type="entry name" value="HAMP"/>
    <property type="match status" value="5"/>
</dbReference>
<dbReference type="Gene3D" id="1.10.287.130">
    <property type="match status" value="1"/>
</dbReference>
<feature type="domain" description="Histidine kinase" evidence="8">
    <location>
        <begin position="540"/>
        <end position="732"/>
    </location>
</feature>
<feature type="domain" description="HAMP" evidence="10">
    <location>
        <begin position="466"/>
        <end position="518"/>
    </location>
</feature>
<dbReference type="PROSITE" id="PS50885">
    <property type="entry name" value="HAMP"/>
    <property type="match status" value="4"/>
</dbReference>
<dbReference type="PRINTS" id="PR00344">
    <property type="entry name" value="BCTRLSENSOR"/>
</dbReference>
<gene>
    <name evidence="11" type="ORF">N7469_002042</name>
</gene>
<dbReference type="InterPro" id="IPR003661">
    <property type="entry name" value="HisK_dim/P_dom"/>
</dbReference>
<evidence type="ECO:0000259" key="9">
    <source>
        <dbReference type="PROSITE" id="PS50110"/>
    </source>
</evidence>
<feature type="domain" description="HAMP" evidence="10">
    <location>
        <begin position="282"/>
        <end position="334"/>
    </location>
</feature>
<dbReference type="InterPro" id="IPR003660">
    <property type="entry name" value="HAMP_dom"/>
</dbReference>
<dbReference type="SMART" id="SM00387">
    <property type="entry name" value="HATPase_c"/>
    <property type="match status" value="1"/>
</dbReference>
<comment type="catalytic activity">
    <reaction evidence="1">
        <text>ATP + protein L-histidine = ADP + protein N-phospho-L-histidine.</text>
        <dbReference type="EC" id="2.7.13.3"/>
    </reaction>
</comment>
<organism evidence="11 12">
    <name type="scientific">Penicillium citrinum</name>
    <dbReference type="NCBI Taxonomy" id="5077"/>
    <lineage>
        <taxon>Eukaryota</taxon>
        <taxon>Fungi</taxon>
        <taxon>Dikarya</taxon>
        <taxon>Ascomycota</taxon>
        <taxon>Pezizomycotina</taxon>
        <taxon>Eurotiomycetes</taxon>
        <taxon>Eurotiomycetidae</taxon>
        <taxon>Eurotiales</taxon>
        <taxon>Aspergillaceae</taxon>
        <taxon>Penicillium</taxon>
    </lineage>
</organism>
<dbReference type="Pfam" id="PF00512">
    <property type="entry name" value="HisKA"/>
    <property type="match status" value="1"/>
</dbReference>
<dbReference type="PROSITE" id="PS50110">
    <property type="entry name" value="RESPONSE_REGULATORY"/>
    <property type="match status" value="1"/>
</dbReference>
<feature type="modified residue" description="4-aspartylphosphate" evidence="7">
    <location>
        <position position="926"/>
    </location>
</feature>
<reference evidence="11" key="2">
    <citation type="journal article" date="2023" name="IMA Fungus">
        <title>Comparative genomic study of the Penicillium genus elucidates a diverse pangenome and 15 lateral gene transfer events.</title>
        <authorList>
            <person name="Petersen C."/>
            <person name="Sorensen T."/>
            <person name="Nielsen M.R."/>
            <person name="Sondergaard T.E."/>
            <person name="Sorensen J.L."/>
            <person name="Fitzpatrick D.A."/>
            <person name="Frisvad J.C."/>
            <person name="Nielsen K.L."/>
        </authorList>
    </citation>
    <scope>NUCLEOTIDE SEQUENCE</scope>
    <source>
        <strain evidence="11">IBT 23319</strain>
    </source>
</reference>
<keyword evidence="6" id="KW-0902">Two-component regulatory system</keyword>
<dbReference type="PANTHER" id="PTHR45339">
    <property type="entry name" value="HYBRID SIGNAL TRANSDUCTION HISTIDINE KINASE J"/>
    <property type="match status" value="1"/>
</dbReference>
<keyword evidence="5" id="KW-0418">Kinase</keyword>
<dbReference type="InterPro" id="IPR003594">
    <property type="entry name" value="HATPase_dom"/>
</dbReference>
<evidence type="ECO:0000313" key="11">
    <source>
        <dbReference type="EMBL" id="KAJ5240451.1"/>
    </source>
</evidence>
<dbReference type="InterPro" id="IPR004358">
    <property type="entry name" value="Sig_transdc_His_kin-like_C"/>
</dbReference>
<evidence type="ECO:0000259" key="8">
    <source>
        <dbReference type="PROSITE" id="PS50109"/>
    </source>
</evidence>
<dbReference type="InterPro" id="IPR005467">
    <property type="entry name" value="His_kinase_dom"/>
</dbReference>
<dbReference type="OrthoDB" id="10266508at2759"/>
<evidence type="ECO:0000256" key="6">
    <source>
        <dbReference type="ARBA" id="ARBA00023012"/>
    </source>
</evidence>
<dbReference type="CDD" id="cd16922">
    <property type="entry name" value="HATPase_EvgS-ArcB-TorS-like"/>
    <property type="match status" value="1"/>
</dbReference>
<dbReference type="SUPFAM" id="SSF55874">
    <property type="entry name" value="ATPase domain of HSP90 chaperone/DNA topoisomerase II/histidine kinase"/>
    <property type="match status" value="1"/>
</dbReference>
<dbReference type="Gene3D" id="1.20.120.1530">
    <property type="match status" value="3"/>
</dbReference>
<dbReference type="GO" id="GO:0000155">
    <property type="term" value="F:phosphorelay sensor kinase activity"/>
    <property type="evidence" value="ECO:0007669"/>
    <property type="project" value="InterPro"/>
</dbReference>
<evidence type="ECO:0000313" key="12">
    <source>
        <dbReference type="Proteomes" id="UP001147733"/>
    </source>
</evidence>
<feature type="domain" description="HAMP" evidence="10">
    <location>
        <begin position="374"/>
        <end position="426"/>
    </location>
</feature>
<dbReference type="Pfam" id="PF18947">
    <property type="entry name" value="HAMP_2"/>
    <property type="match status" value="1"/>
</dbReference>
<keyword evidence="12" id="KW-1185">Reference proteome</keyword>
<feature type="domain" description="Response regulatory" evidence="9">
    <location>
        <begin position="877"/>
        <end position="996"/>
    </location>
</feature>
<dbReference type="GO" id="GO:0071474">
    <property type="term" value="P:cellular hyperosmotic response"/>
    <property type="evidence" value="ECO:0007669"/>
    <property type="project" value="TreeGrafter"/>
</dbReference>
<dbReference type="SMART" id="SM00448">
    <property type="entry name" value="REC"/>
    <property type="match status" value="1"/>
</dbReference>
<keyword evidence="3 7" id="KW-0597">Phosphoprotein</keyword>
<dbReference type="CDD" id="cd17546">
    <property type="entry name" value="REC_hyHK_CKI1_RcsC-like"/>
    <property type="match status" value="1"/>
</dbReference>
<protein>
    <recommendedName>
        <fullName evidence="2">histidine kinase</fullName>
        <ecNumber evidence="2">2.7.13.3</ecNumber>
    </recommendedName>
</protein>
<keyword evidence="4" id="KW-0808">Transferase</keyword>
<dbReference type="SMART" id="SM00388">
    <property type="entry name" value="HisKA"/>
    <property type="match status" value="1"/>
</dbReference>
<dbReference type="InterPro" id="IPR036097">
    <property type="entry name" value="HisK_dim/P_sf"/>
</dbReference>
<evidence type="ECO:0000256" key="5">
    <source>
        <dbReference type="ARBA" id="ARBA00022777"/>
    </source>
</evidence>
<evidence type="ECO:0000259" key="10">
    <source>
        <dbReference type="PROSITE" id="PS50885"/>
    </source>
</evidence>
<dbReference type="CDD" id="cd00082">
    <property type="entry name" value="HisKA"/>
    <property type="match status" value="1"/>
</dbReference>
<dbReference type="InterPro" id="IPR001789">
    <property type="entry name" value="Sig_transdc_resp-reg_receiver"/>
</dbReference>
<name>A0A9W9P9I5_PENCI</name>
<dbReference type="FunFam" id="1.20.120.1530:FF:000002">
    <property type="entry name" value="Two-component osmosensing histidine kinase"/>
    <property type="match status" value="1"/>
</dbReference>
<dbReference type="Gene3D" id="3.40.50.2300">
    <property type="match status" value="1"/>
</dbReference>
<dbReference type="Proteomes" id="UP001147733">
    <property type="component" value="Unassembled WGS sequence"/>
</dbReference>
<dbReference type="SUPFAM" id="SSF58104">
    <property type="entry name" value="Methyl-accepting chemotaxis protein (MCP) signaling domain"/>
    <property type="match status" value="1"/>
</dbReference>
<dbReference type="EMBL" id="JAPQKT010000002">
    <property type="protein sequence ID" value="KAJ5240451.1"/>
    <property type="molecule type" value="Genomic_DNA"/>
</dbReference>
<dbReference type="GO" id="GO:0016020">
    <property type="term" value="C:membrane"/>
    <property type="evidence" value="ECO:0007669"/>
    <property type="project" value="InterPro"/>
</dbReference>
<dbReference type="EC" id="2.7.13.3" evidence="2"/>
<dbReference type="Gene3D" id="3.30.565.10">
    <property type="entry name" value="Histidine kinase-like ATPase, C-terminal domain"/>
    <property type="match status" value="1"/>
</dbReference>
<dbReference type="Pfam" id="PF00672">
    <property type="entry name" value="HAMP"/>
    <property type="match status" value="3"/>
</dbReference>